<evidence type="ECO:0000313" key="10">
    <source>
        <dbReference type="Proteomes" id="UP000282613"/>
    </source>
</evidence>
<evidence type="ECO:0000256" key="4">
    <source>
        <dbReference type="ARBA" id="ARBA00022884"/>
    </source>
</evidence>
<dbReference type="Gene3D" id="3.40.1280.30">
    <property type="match status" value="1"/>
</dbReference>
<dbReference type="Pfam" id="PF01189">
    <property type="entry name" value="Methyltr_RsmB-F"/>
    <property type="match status" value="1"/>
</dbReference>
<keyword evidence="1 5" id="KW-0489">Methyltransferase</keyword>
<dbReference type="AlphaFoldDB" id="A0A0R3W3N8"/>
<sequence length="910" mass="101920">MVGSSHFYHDAARLLCVVSSRTTSLKNAFYNQQESRNKAIYAIVAKSLGLQSIIVNTLAELGVLEGQYSHIVCSTSSACTTCLLTVISFDLCCPRRPFGRRRDALKILRKYTSSGRIASDLRRLIKSRAKEARPGGDCVLQVPLFLRAVEPIDKVIEVLVSSGDNGYCQVSYDREKISYKRYIKLARNLKKYEFVRDYHFPNLILLLPPGTDLHLSPVITSDMAVIQDKASCVPSLILLDALELPRLQSLKILDACAAPGNKTTLILYGLKQLSQKGCLMAFDRDKRRQIIINPPPGIRFQQLCDNLRRMHDGVLKVNGVMEDRKVDKKASHGVTCEAFSRDFLTVDPVNEKEFTDVTAILVDPTCSASGLRCKRPELAAQEQEDEAKRVERLASLQVKILRHALSFPSVEVVVYSTCSVYQQENEAVVREVMESGAAVDFELVAIWDKRKDKGKKEMRGENTVMPNLFTPLAPWKLRGFVEDGNGDTKKMMARCLRSSTENDLTIGFFALASVRNGLFQMNEQAETADEIPLSGTSSREVNEVDKPVKSPSLEVIETNTIGHVEPPQKKRKLSKKERYIQRKEQRRDKRKALKMRRRARRNATAASAVAVGEAPPRARPQPPRVLMAESKCRTCVVLDCAYDHLMSLKDTCKLAHQVSSFPCIAHCYSTNRHLPAPVQLYITGLGSAFKTEEGMEQSAELREPMEESTLARLRKADAQNWDVHLKMAFNLWSFMYRNLTLIWLLFFMKEDYRELFPASSIVYLCAESKYELPDTFLSASTCTNATVDAPTDGSAATATENSSSATDATVPVFTTDDVYVIGGLVDHNHHQGLCYQQSDAGVYHLFEKALLRGHRTARLPLERAGVKVEGRRVLALVHVFQALAFVLSGAHPQWHDALRAALPPRKCNSQ</sequence>
<evidence type="ECO:0000256" key="2">
    <source>
        <dbReference type="ARBA" id="ARBA00022679"/>
    </source>
</evidence>
<gene>
    <name evidence="9" type="ORF">TASK_LOCUS4555</name>
</gene>
<dbReference type="PANTHER" id="PTHR22807">
    <property type="entry name" value="NOP2 YEAST -RELATED NOL1/NOP2/FMU SUN DOMAIN-CONTAINING"/>
    <property type="match status" value="1"/>
</dbReference>
<dbReference type="InterPro" id="IPR049560">
    <property type="entry name" value="MeTrfase_RsmB-F_NOP2_cat"/>
</dbReference>
<evidence type="ECO:0000313" key="11">
    <source>
        <dbReference type="WBParaSite" id="TASK_0000455401-mRNA-1"/>
    </source>
</evidence>
<comment type="similarity">
    <text evidence="5">Belongs to the class I-like SAM-binding methyltransferase superfamily. RsmB/NOP family.</text>
</comment>
<feature type="compositionally biased region" description="Basic residues" evidence="6">
    <location>
        <begin position="588"/>
        <end position="601"/>
    </location>
</feature>
<feature type="compositionally biased region" description="Basic and acidic residues" evidence="6">
    <location>
        <begin position="576"/>
        <end position="587"/>
    </location>
</feature>
<dbReference type="Gene3D" id="3.40.50.150">
    <property type="entry name" value="Vaccinia Virus protein VP39"/>
    <property type="match status" value="1"/>
</dbReference>
<keyword evidence="4 5" id="KW-0694">RNA-binding</keyword>
<feature type="region of interest" description="Disordered" evidence="6">
    <location>
        <begin position="563"/>
        <end position="622"/>
    </location>
</feature>
<dbReference type="STRING" id="60517.A0A0R3W3N8"/>
<feature type="domain" description="SAM-dependent MTase TRM10-type" evidence="7">
    <location>
        <begin position="622"/>
        <end position="909"/>
    </location>
</feature>
<dbReference type="SUPFAM" id="SSF53335">
    <property type="entry name" value="S-adenosyl-L-methionine-dependent methyltransferases"/>
    <property type="match status" value="1"/>
</dbReference>
<evidence type="ECO:0000256" key="3">
    <source>
        <dbReference type="ARBA" id="ARBA00022691"/>
    </source>
</evidence>
<feature type="binding site" evidence="5">
    <location>
        <position position="363"/>
    </location>
    <ligand>
        <name>S-adenosyl-L-methionine</name>
        <dbReference type="ChEBI" id="CHEBI:59789"/>
    </ligand>
</feature>
<reference evidence="9 10" key="2">
    <citation type="submission" date="2018-11" db="EMBL/GenBank/DDBJ databases">
        <authorList>
            <consortium name="Pathogen Informatics"/>
        </authorList>
    </citation>
    <scope>NUCLEOTIDE SEQUENCE [LARGE SCALE GENOMIC DNA]</scope>
</reference>
<accession>A0A0R3W3N8</accession>
<evidence type="ECO:0000259" key="8">
    <source>
        <dbReference type="PROSITE" id="PS51686"/>
    </source>
</evidence>
<dbReference type="OrthoDB" id="435282at2759"/>
<evidence type="ECO:0000313" key="9">
    <source>
        <dbReference type="EMBL" id="VDK33628.1"/>
    </source>
</evidence>
<dbReference type="PROSITE" id="PS51686">
    <property type="entry name" value="SAM_MT_RSMB_NOP"/>
    <property type="match status" value="1"/>
</dbReference>
<evidence type="ECO:0000256" key="5">
    <source>
        <dbReference type="PROSITE-ProRule" id="PRU01023"/>
    </source>
</evidence>
<organism evidence="11">
    <name type="scientific">Taenia asiatica</name>
    <name type="common">Asian tapeworm</name>
    <dbReference type="NCBI Taxonomy" id="60517"/>
    <lineage>
        <taxon>Eukaryota</taxon>
        <taxon>Metazoa</taxon>
        <taxon>Spiralia</taxon>
        <taxon>Lophotrochozoa</taxon>
        <taxon>Platyhelminthes</taxon>
        <taxon>Cestoda</taxon>
        <taxon>Eucestoda</taxon>
        <taxon>Cyclophyllidea</taxon>
        <taxon>Taeniidae</taxon>
        <taxon>Taenia</taxon>
    </lineage>
</organism>
<dbReference type="Proteomes" id="UP000282613">
    <property type="component" value="Unassembled WGS sequence"/>
</dbReference>
<feature type="active site" description="Nucleophile" evidence="5">
    <location>
        <position position="418"/>
    </location>
</feature>
<dbReference type="Gene3D" id="3.30.70.1170">
    <property type="entry name" value="Sun protein, domain 3"/>
    <property type="match status" value="1"/>
</dbReference>
<dbReference type="EMBL" id="UYRS01018357">
    <property type="protein sequence ID" value="VDK33628.1"/>
    <property type="molecule type" value="Genomic_DNA"/>
</dbReference>
<keyword evidence="2 5" id="KW-0808">Transferase</keyword>
<dbReference type="GO" id="GO:0008173">
    <property type="term" value="F:RNA methyltransferase activity"/>
    <property type="evidence" value="ECO:0007669"/>
    <property type="project" value="InterPro"/>
</dbReference>
<dbReference type="GO" id="GO:0005730">
    <property type="term" value="C:nucleolus"/>
    <property type="evidence" value="ECO:0007669"/>
    <property type="project" value="TreeGrafter"/>
</dbReference>
<dbReference type="InterPro" id="IPR001678">
    <property type="entry name" value="MeTrfase_RsmB-F_NOP2_dom"/>
</dbReference>
<dbReference type="PANTHER" id="PTHR22807:SF4">
    <property type="entry name" value="28S RRNA (CYTOSINE-C(5))-METHYLTRANSFERASE"/>
    <property type="match status" value="1"/>
</dbReference>
<evidence type="ECO:0000259" key="7">
    <source>
        <dbReference type="PROSITE" id="PS51675"/>
    </source>
</evidence>
<dbReference type="PROSITE" id="PS51675">
    <property type="entry name" value="SAM_MT_TRM10"/>
    <property type="match status" value="1"/>
</dbReference>
<dbReference type="GO" id="GO:0070475">
    <property type="term" value="P:rRNA base methylation"/>
    <property type="evidence" value="ECO:0007669"/>
    <property type="project" value="TreeGrafter"/>
</dbReference>
<dbReference type="InterPro" id="IPR028564">
    <property type="entry name" value="MT_TRM10-typ"/>
</dbReference>
<dbReference type="InterPro" id="IPR038459">
    <property type="entry name" value="MT_TRM10-typ_sf"/>
</dbReference>
<dbReference type="GO" id="GO:0003723">
    <property type="term" value="F:RNA binding"/>
    <property type="evidence" value="ECO:0007669"/>
    <property type="project" value="UniProtKB-UniRule"/>
</dbReference>
<evidence type="ECO:0000256" key="1">
    <source>
        <dbReference type="ARBA" id="ARBA00022603"/>
    </source>
</evidence>
<evidence type="ECO:0000256" key="6">
    <source>
        <dbReference type="SAM" id="MobiDB-lite"/>
    </source>
</evidence>
<dbReference type="InterPro" id="IPR023267">
    <property type="entry name" value="RCMT"/>
</dbReference>
<feature type="domain" description="SAM-dependent MTase RsmB/NOP-type" evidence="8">
    <location>
        <begin position="158"/>
        <end position="516"/>
    </location>
</feature>
<name>A0A0R3W3N8_TAEAS</name>
<protein>
    <submittedName>
        <fullName evidence="11">SAM_MT_RSMB_NOP domain-containing protein</fullName>
    </submittedName>
</protein>
<dbReference type="PRINTS" id="PR02008">
    <property type="entry name" value="RCMTFAMILY"/>
</dbReference>
<dbReference type="InterPro" id="IPR029063">
    <property type="entry name" value="SAM-dependent_MTases_sf"/>
</dbReference>
<proteinExistence type="inferred from homology"/>
<keyword evidence="10" id="KW-1185">Reference proteome</keyword>
<feature type="binding site" evidence="5">
    <location>
        <position position="283"/>
    </location>
    <ligand>
        <name>S-adenosyl-L-methionine</name>
        <dbReference type="ChEBI" id="CHEBI:59789"/>
    </ligand>
</feature>
<feature type="binding site" evidence="5">
    <location>
        <position position="312"/>
    </location>
    <ligand>
        <name>S-adenosyl-L-methionine</name>
        <dbReference type="ChEBI" id="CHEBI:59789"/>
    </ligand>
</feature>
<feature type="binding site" evidence="5">
    <location>
        <begin position="256"/>
        <end position="262"/>
    </location>
    <ligand>
        <name>S-adenosyl-L-methionine</name>
        <dbReference type="ChEBI" id="CHEBI:59789"/>
    </ligand>
</feature>
<reference evidence="11" key="1">
    <citation type="submission" date="2017-02" db="UniProtKB">
        <authorList>
            <consortium name="WormBaseParasite"/>
        </authorList>
    </citation>
    <scope>IDENTIFICATION</scope>
</reference>
<keyword evidence="3 5" id="KW-0949">S-adenosyl-L-methionine</keyword>
<dbReference type="WBParaSite" id="TASK_0000455401-mRNA-1">
    <property type="protein sequence ID" value="TASK_0000455401-mRNA-1"/>
    <property type="gene ID" value="TASK_0000455401"/>
</dbReference>